<proteinExistence type="predicted"/>
<protein>
    <submittedName>
        <fullName evidence="1">Uncharacterized protein</fullName>
    </submittedName>
</protein>
<comment type="caution">
    <text evidence="1">The sequence shown here is derived from an EMBL/GenBank/DDBJ whole genome shotgun (WGS) entry which is preliminary data.</text>
</comment>
<evidence type="ECO:0000313" key="1">
    <source>
        <dbReference type="EMBL" id="MBJ6726815.1"/>
    </source>
</evidence>
<dbReference type="AlphaFoldDB" id="A0A8J7M191"/>
<name>A0A8J7M191_9BACT</name>
<reference evidence="1" key="1">
    <citation type="submission" date="2020-12" db="EMBL/GenBank/DDBJ databases">
        <title>Geomonas sp. Red875, isolated from river sediment.</title>
        <authorList>
            <person name="Xu Z."/>
            <person name="Zhang Z."/>
            <person name="Masuda Y."/>
            <person name="Itoh H."/>
            <person name="Senoo K."/>
        </authorList>
    </citation>
    <scope>NUCLEOTIDE SEQUENCE</scope>
    <source>
        <strain evidence="1">Red875</strain>
    </source>
</reference>
<accession>A0A8J7M191</accession>
<sequence>MVRCLGFLAFFIVFPVLAYGKGQFITPNIEMVGKRLHIAGKTNLPDGSRIFITVVGKSSPFMAQGDAVVRNGSFDGGAYGPVAGFRDGSYHAELSALKPGPPANEWHTAKDLMETTVKLTIKGGRIGKFNERSVTAAKHRALQFAKKLSAMEKQGRKMDQFRSSPILEDIATCSRMMHKLQPVADEYQRESDGLPSMEVKVPLGAAAIELKMCVSCSDNAVEHCNRAKEYIAEGIKQAKSDQ</sequence>
<organism evidence="1 2">
    <name type="scientific">Geomesophilobacter sediminis</name>
    <dbReference type="NCBI Taxonomy" id="2798584"/>
    <lineage>
        <taxon>Bacteria</taxon>
        <taxon>Pseudomonadati</taxon>
        <taxon>Thermodesulfobacteriota</taxon>
        <taxon>Desulfuromonadia</taxon>
        <taxon>Geobacterales</taxon>
        <taxon>Geobacteraceae</taxon>
        <taxon>Geomesophilobacter</taxon>
    </lineage>
</organism>
<dbReference type="EMBL" id="JAEMHM010000017">
    <property type="protein sequence ID" value="MBJ6726815.1"/>
    <property type="molecule type" value="Genomic_DNA"/>
</dbReference>
<dbReference type="Proteomes" id="UP000636888">
    <property type="component" value="Unassembled WGS sequence"/>
</dbReference>
<dbReference type="RefSeq" id="WP_199385724.1">
    <property type="nucleotide sequence ID" value="NZ_JAEMHM010000017.1"/>
</dbReference>
<evidence type="ECO:0000313" key="2">
    <source>
        <dbReference type="Proteomes" id="UP000636888"/>
    </source>
</evidence>
<keyword evidence="2" id="KW-1185">Reference proteome</keyword>
<gene>
    <name evidence="1" type="ORF">JFN93_19065</name>
</gene>